<sequence>MSEIPKHKLSPLWEKALQNYREELSGDDDFRTIIETGSLDELLNDSKIKPPVGAQGRKALNSMNRMKPMVKLVNDFSAVLAVAFGADAILTTLIWGSIRMILTLASSAESTLQEVLNMLEELGLTLPRFRAYEQTIPMNEDLETSLLAVYTEVICFYARTIHFFRSRKNVLLLRNSWSEFRGDFNRTIQRIKRLSMAVEREVELTRMRLDTQKYQEVLDLMSSLNPHTINGEAKVRHYIPFTESSRFWGREDILIAIDGALRTNKSARTLRSYAIYGIGGVGKTQIALRYANQARGKFNGIFWISADNSRTIAQSLMEMLKTLNLIQLDMETDNNAVLLEVKKWLSTNENWLLIFDNADDLSILKPVWPGGATGSILLTSRDSNAAFSLASDGCQIKPFDMSTGSAALLNFIGLDQESQFNKDKANDITSVLGGLPLALSQIGGFIVQRKVPLQNFLALYERNSTSVDSRKTMSINYEHTLATVWEMSLSSLTGDSQTLHMILAFLDPDTIYESLLTEGLSHTEDPKLEFIKDEINLLDAEETLLQGALIDKSSENGIISMHRLIQTAIIRRMSFDEKQDYFSIAIDMLASSFPDTFTADVGHQVGAWARCERGLPHIENLIKQNKTHKIFTGSCQSFAELLLRCCWYLYEREDYSTARSYIEVALDKFSDHSSLAYASAIDLQGLIELDICRPDKALKPFEEAYDLRRTILAEDDPFLAANLVNIGLAYTELGEIDKAYDHLQKSIDMRLQSNSDRIGNSYSNMSSLLIRMGKADDAEEMLRRCPSLKDFTDETFLKTGNPRFSGDMVLMSRIRLMQGRYDEALSYASKALGFRRECLGERLKVCDSLYQVADILNIGGNTALAIQLLNECIKISEGLPDCEGQRHLARAYHKLGSISQNLEKEKEALGYMERARSLAREISKRDGCSVGEHTAPDFERLVPWMLW</sequence>
<keyword evidence="2" id="KW-0812">Transmembrane</keyword>
<dbReference type="Pfam" id="PF24809">
    <property type="entry name" value="DUF7708"/>
    <property type="match status" value="1"/>
</dbReference>
<dbReference type="InterPro" id="IPR056125">
    <property type="entry name" value="DUF7708"/>
</dbReference>
<feature type="domain" description="DUF7708" evidence="4">
    <location>
        <begin position="70"/>
        <end position="203"/>
    </location>
</feature>
<dbReference type="InterPro" id="IPR002182">
    <property type="entry name" value="NB-ARC"/>
</dbReference>
<organism evidence="6 7">
    <name type="scientific">Aspergillus sclerotialis</name>
    <dbReference type="NCBI Taxonomy" id="2070753"/>
    <lineage>
        <taxon>Eukaryota</taxon>
        <taxon>Fungi</taxon>
        <taxon>Dikarya</taxon>
        <taxon>Ascomycota</taxon>
        <taxon>Pezizomycotina</taxon>
        <taxon>Eurotiomycetes</taxon>
        <taxon>Eurotiomycetidae</taxon>
        <taxon>Eurotiales</taxon>
        <taxon>Aspergillaceae</taxon>
        <taxon>Aspergillus</taxon>
        <taxon>Aspergillus subgen. Polypaecilum</taxon>
    </lineage>
</organism>
<feature type="repeat" description="TPR" evidence="1">
    <location>
        <begin position="720"/>
        <end position="753"/>
    </location>
</feature>
<proteinExistence type="predicted"/>
<accession>A0A3A2ZI16</accession>
<feature type="domain" description="NB-ARC" evidence="3">
    <location>
        <begin position="272"/>
        <end position="386"/>
    </location>
</feature>
<dbReference type="STRING" id="2070753.A0A3A2ZI16"/>
<dbReference type="EMBL" id="MVGC01000146">
    <property type="protein sequence ID" value="RJE22879.1"/>
    <property type="molecule type" value="Genomic_DNA"/>
</dbReference>
<name>A0A3A2ZI16_9EURO</name>
<reference evidence="7" key="1">
    <citation type="submission" date="2017-02" db="EMBL/GenBank/DDBJ databases">
        <authorList>
            <person name="Tafer H."/>
            <person name="Lopandic K."/>
        </authorList>
    </citation>
    <scope>NUCLEOTIDE SEQUENCE [LARGE SCALE GENOMIC DNA]</scope>
    <source>
        <strain evidence="7">CBS 366.77</strain>
    </source>
</reference>
<dbReference type="PANTHER" id="PTHR35205">
    <property type="entry name" value="NB-ARC AND TPR DOMAIN PROTEIN"/>
    <property type="match status" value="1"/>
</dbReference>
<dbReference type="PROSITE" id="PS50005">
    <property type="entry name" value="TPR"/>
    <property type="match status" value="1"/>
</dbReference>
<dbReference type="Gene3D" id="1.25.40.10">
    <property type="entry name" value="Tetratricopeptide repeat domain"/>
    <property type="match status" value="2"/>
</dbReference>
<dbReference type="InterPro" id="IPR056681">
    <property type="entry name" value="DUF7779"/>
</dbReference>
<evidence type="ECO:0000256" key="2">
    <source>
        <dbReference type="SAM" id="Phobius"/>
    </source>
</evidence>
<dbReference type="SUPFAM" id="SSF48452">
    <property type="entry name" value="TPR-like"/>
    <property type="match status" value="2"/>
</dbReference>
<dbReference type="SMART" id="SM00028">
    <property type="entry name" value="TPR"/>
    <property type="match status" value="5"/>
</dbReference>
<comment type="caution">
    <text evidence="6">The sequence shown here is derived from an EMBL/GenBank/DDBJ whole genome shotgun (WGS) entry which is preliminary data.</text>
</comment>
<feature type="domain" description="DUF7779" evidence="5">
    <location>
        <begin position="488"/>
        <end position="577"/>
    </location>
</feature>
<dbReference type="Pfam" id="PF25000">
    <property type="entry name" value="DUF7779"/>
    <property type="match status" value="1"/>
</dbReference>
<evidence type="ECO:0000313" key="6">
    <source>
        <dbReference type="EMBL" id="RJE22879.1"/>
    </source>
</evidence>
<keyword evidence="2" id="KW-1133">Transmembrane helix</keyword>
<dbReference type="PANTHER" id="PTHR35205:SF1">
    <property type="entry name" value="ZU5 DOMAIN-CONTAINING PROTEIN"/>
    <property type="match status" value="1"/>
</dbReference>
<protein>
    <submittedName>
        <fullName evidence="6">NB-ARC domain protein</fullName>
    </submittedName>
</protein>
<dbReference type="OrthoDB" id="6161812at2759"/>
<dbReference type="Proteomes" id="UP000266188">
    <property type="component" value="Unassembled WGS sequence"/>
</dbReference>
<evidence type="ECO:0000259" key="3">
    <source>
        <dbReference type="Pfam" id="PF00931"/>
    </source>
</evidence>
<dbReference type="InterPro" id="IPR011990">
    <property type="entry name" value="TPR-like_helical_dom_sf"/>
</dbReference>
<dbReference type="GO" id="GO:0043531">
    <property type="term" value="F:ADP binding"/>
    <property type="evidence" value="ECO:0007669"/>
    <property type="project" value="InterPro"/>
</dbReference>
<dbReference type="InterPro" id="IPR019734">
    <property type="entry name" value="TPR_rpt"/>
</dbReference>
<evidence type="ECO:0000313" key="7">
    <source>
        <dbReference type="Proteomes" id="UP000266188"/>
    </source>
</evidence>
<dbReference type="Pfam" id="PF13424">
    <property type="entry name" value="TPR_12"/>
    <property type="match status" value="2"/>
</dbReference>
<evidence type="ECO:0000256" key="1">
    <source>
        <dbReference type="PROSITE-ProRule" id="PRU00339"/>
    </source>
</evidence>
<dbReference type="AlphaFoldDB" id="A0A3A2ZI16"/>
<feature type="transmembrane region" description="Helical" evidence="2">
    <location>
        <begin position="72"/>
        <end position="98"/>
    </location>
</feature>
<dbReference type="PRINTS" id="PR00364">
    <property type="entry name" value="DISEASERSIST"/>
</dbReference>
<keyword evidence="7" id="KW-1185">Reference proteome</keyword>
<evidence type="ECO:0000259" key="4">
    <source>
        <dbReference type="Pfam" id="PF24809"/>
    </source>
</evidence>
<dbReference type="Pfam" id="PF00931">
    <property type="entry name" value="NB-ARC"/>
    <property type="match status" value="1"/>
</dbReference>
<keyword evidence="1" id="KW-0802">TPR repeat</keyword>
<dbReference type="SUPFAM" id="SSF52540">
    <property type="entry name" value="P-loop containing nucleoside triphosphate hydrolases"/>
    <property type="match status" value="1"/>
</dbReference>
<evidence type="ECO:0000259" key="5">
    <source>
        <dbReference type="Pfam" id="PF25000"/>
    </source>
</evidence>
<dbReference type="Gene3D" id="3.40.50.300">
    <property type="entry name" value="P-loop containing nucleotide triphosphate hydrolases"/>
    <property type="match status" value="1"/>
</dbReference>
<gene>
    <name evidence="6" type="ORF">PHISCL_04775</name>
</gene>
<keyword evidence="2" id="KW-0472">Membrane</keyword>
<dbReference type="InterPro" id="IPR027417">
    <property type="entry name" value="P-loop_NTPase"/>
</dbReference>